<comment type="caution">
    <text evidence="2">The sequence shown here is derived from an EMBL/GenBank/DDBJ whole genome shotgun (WGS) entry which is preliminary data.</text>
</comment>
<evidence type="ECO:0000313" key="2">
    <source>
        <dbReference type="EMBL" id="CAK9115546.1"/>
    </source>
</evidence>
<sequence length="325" mass="35711">MSRALHKDLGLLPQAGGPWLLPLDGLRGDGLDCEIPIDFHHGAAPEDTDTDKDTEEADFVRGNGGQCRAKLRSPKLEDAGSGLKPEHNTLLTKENVEVIVPLHRLVKLGYRLQWTSAGVKITHPQSGRIECALRGGCPVLSEKQALALLDIMEKEDKGELMLDEEIRNWWSSRFPDVPQEVWNHMRGQDHYNPEELPREDPDDGEARELDGEDGPRGYGEDQPSRSRAVERGRAALAEAGCGSYAAVEASAEGASRHASEESQGYRVRLQGYEKRGETGTIEGGWTRALAGEGLIEEDPSQMPVWLGIETAVTGGNRESDETDKF</sequence>
<accession>A0ABP0STJ9</accession>
<organism evidence="2 3">
    <name type="scientific">Durusdinium trenchii</name>
    <dbReference type="NCBI Taxonomy" id="1381693"/>
    <lineage>
        <taxon>Eukaryota</taxon>
        <taxon>Sar</taxon>
        <taxon>Alveolata</taxon>
        <taxon>Dinophyceae</taxon>
        <taxon>Suessiales</taxon>
        <taxon>Symbiodiniaceae</taxon>
        <taxon>Durusdinium</taxon>
    </lineage>
</organism>
<dbReference type="Proteomes" id="UP001642464">
    <property type="component" value="Unassembled WGS sequence"/>
</dbReference>
<proteinExistence type="predicted"/>
<keyword evidence="3" id="KW-1185">Reference proteome</keyword>
<feature type="region of interest" description="Disordered" evidence="1">
    <location>
        <begin position="247"/>
        <end position="266"/>
    </location>
</feature>
<name>A0ABP0STJ9_9DINO</name>
<reference evidence="2 3" key="1">
    <citation type="submission" date="2024-02" db="EMBL/GenBank/DDBJ databases">
        <authorList>
            <person name="Chen Y."/>
            <person name="Shah S."/>
            <person name="Dougan E. K."/>
            <person name="Thang M."/>
            <person name="Chan C."/>
        </authorList>
    </citation>
    <scope>NUCLEOTIDE SEQUENCE [LARGE SCALE GENOMIC DNA]</scope>
</reference>
<evidence type="ECO:0000256" key="1">
    <source>
        <dbReference type="SAM" id="MobiDB-lite"/>
    </source>
</evidence>
<evidence type="ECO:0000313" key="3">
    <source>
        <dbReference type="Proteomes" id="UP001642464"/>
    </source>
</evidence>
<gene>
    <name evidence="2" type="ORF">SCF082_LOCUS53473</name>
</gene>
<feature type="region of interest" description="Disordered" evidence="1">
    <location>
        <begin position="189"/>
        <end position="229"/>
    </location>
</feature>
<protein>
    <submittedName>
        <fullName evidence="2">Copia protein</fullName>
    </submittedName>
</protein>
<dbReference type="EMBL" id="CAXAMM010044650">
    <property type="protein sequence ID" value="CAK9115546.1"/>
    <property type="molecule type" value="Genomic_DNA"/>
</dbReference>